<feature type="compositionally biased region" description="Polar residues" evidence="3">
    <location>
        <begin position="272"/>
        <end position="291"/>
    </location>
</feature>
<accession>A0A1K0H7X6</accession>
<evidence type="ECO:0000256" key="1">
    <source>
        <dbReference type="ARBA" id="ARBA00022441"/>
    </source>
</evidence>
<name>A0A1K0H7X6_9BASI</name>
<feature type="region of interest" description="Disordered" evidence="3">
    <location>
        <begin position="1102"/>
        <end position="1142"/>
    </location>
</feature>
<feature type="region of interest" description="Disordered" evidence="3">
    <location>
        <begin position="1016"/>
        <end position="1087"/>
    </location>
</feature>
<feature type="compositionally biased region" description="Polar residues" evidence="3">
    <location>
        <begin position="1384"/>
        <end position="1393"/>
    </location>
</feature>
<feature type="compositionally biased region" description="Low complexity" evidence="3">
    <location>
        <begin position="1416"/>
        <end position="1426"/>
    </location>
</feature>
<evidence type="ECO:0000256" key="3">
    <source>
        <dbReference type="SAM" id="MobiDB-lite"/>
    </source>
</evidence>
<dbReference type="Proteomes" id="UP000658997">
    <property type="component" value="Unassembled WGS sequence"/>
</dbReference>
<dbReference type="EMBL" id="ULHB01000002">
    <property type="protein sequence ID" value="SYW74832.1"/>
    <property type="molecule type" value="Genomic_DNA"/>
</dbReference>
<keyword evidence="1" id="KW-0880">Kelch repeat</keyword>
<feature type="compositionally biased region" description="Basic and acidic residues" evidence="3">
    <location>
        <begin position="1253"/>
        <end position="1295"/>
    </location>
</feature>
<feature type="compositionally biased region" description="Polar residues" evidence="3">
    <location>
        <begin position="665"/>
        <end position="674"/>
    </location>
</feature>
<keyword evidence="2" id="KW-0677">Repeat</keyword>
<evidence type="ECO:0000313" key="6">
    <source>
        <dbReference type="Proteomes" id="UP000179920"/>
    </source>
</evidence>
<organism evidence="4 6">
    <name type="scientific">Ustilago bromivora</name>
    <dbReference type="NCBI Taxonomy" id="307758"/>
    <lineage>
        <taxon>Eukaryota</taxon>
        <taxon>Fungi</taxon>
        <taxon>Dikarya</taxon>
        <taxon>Basidiomycota</taxon>
        <taxon>Ustilaginomycotina</taxon>
        <taxon>Ustilaginomycetes</taxon>
        <taxon>Ustilaginales</taxon>
        <taxon>Ustilaginaceae</taxon>
        <taxon>Ustilago</taxon>
    </lineage>
</organism>
<keyword evidence="7" id="KW-1185">Reference proteome</keyword>
<feature type="region of interest" description="Disordered" evidence="3">
    <location>
        <begin position="837"/>
        <end position="890"/>
    </location>
</feature>
<proteinExistence type="predicted"/>
<reference evidence="4" key="2">
    <citation type="submission" date="2016-04" db="EMBL/GenBank/DDBJ databases">
        <authorList>
            <person name="Evans L.H."/>
            <person name="Alamgir A."/>
            <person name="Owens N."/>
            <person name="Weber N.D."/>
            <person name="Virtaneva K."/>
            <person name="Barbian K."/>
            <person name="Babar A."/>
            <person name="Rosenke K."/>
        </authorList>
    </citation>
    <scope>NUCLEOTIDE SEQUENCE</scope>
    <source>
        <strain evidence="4">UB2112</strain>
    </source>
</reference>
<feature type="region of interest" description="Disordered" evidence="3">
    <location>
        <begin position="656"/>
        <end position="680"/>
    </location>
</feature>
<dbReference type="GO" id="GO:0045454">
    <property type="term" value="P:cell redox homeostasis"/>
    <property type="evidence" value="ECO:0007669"/>
    <property type="project" value="TreeGrafter"/>
</dbReference>
<dbReference type="InterPro" id="IPR015915">
    <property type="entry name" value="Kelch-typ_b-propeller"/>
</dbReference>
<protein>
    <submittedName>
        <fullName evidence="4">Related to Ral2 protein, implicated in activation of ras1</fullName>
    </submittedName>
</protein>
<dbReference type="OrthoDB" id="10001928at2759"/>
<gene>
    <name evidence="5" type="ORF">UBRO2_00242</name>
    <name evidence="4" type="ORF">UBRO_01334</name>
</gene>
<feature type="region of interest" description="Disordered" evidence="3">
    <location>
        <begin position="265"/>
        <end position="297"/>
    </location>
</feature>
<reference evidence="6" key="1">
    <citation type="submission" date="2016-04" db="EMBL/GenBank/DDBJ databases">
        <authorList>
            <person name="Guldener U."/>
            <person name="Guldener U."/>
        </authorList>
    </citation>
    <scope>NUCLEOTIDE SEQUENCE [LARGE SCALE GENOMIC DNA]</scope>
    <source>
        <strain evidence="6">UB2112</strain>
    </source>
</reference>
<feature type="compositionally biased region" description="Low complexity" evidence="3">
    <location>
        <begin position="1301"/>
        <end position="1315"/>
    </location>
</feature>
<feature type="region of interest" description="Disordered" evidence="3">
    <location>
        <begin position="752"/>
        <end position="773"/>
    </location>
</feature>
<evidence type="ECO:0000313" key="5">
    <source>
        <dbReference type="EMBL" id="SYW74832.1"/>
    </source>
</evidence>
<dbReference type="GO" id="GO:0005829">
    <property type="term" value="C:cytosol"/>
    <property type="evidence" value="ECO:0007669"/>
    <property type="project" value="TreeGrafter"/>
</dbReference>
<evidence type="ECO:0000313" key="7">
    <source>
        <dbReference type="Proteomes" id="UP000658997"/>
    </source>
</evidence>
<reference evidence="5" key="3">
    <citation type="submission" date="2018-08" db="EMBL/GenBank/DDBJ databases">
        <authorList>
            <person name="Guldener U."/>
        </authorList>
    </citation>
    <scope>NUCLEOTIDE SEQUENCE</scope>
    <source>
        <strain evidence="5">UB2</strain>
    </source>
</reference>
<feature type="compositionally biased region" description="Low complexity" evidence="3">
    <location>
        <begin position="1185"/>
        <end position="1196"/>
    </location>
</feature>
<feature type="compositionally biased region" description="Low complexity" evidence="3">
    <location>
        <begin position="1103"/>
        <end position="1140"/>
    </location>
</feature>
<sequence length="1433" mass="152927">MHPSIANLSSRLHLCSGDVPPPLVGASATLVEPTPNGNIRGARIYLFGGRLVSSRRMVNNLYFLDLDEMKWSRINPTAKPRPGSDIGATEQPQPRYFHSADLWQDKIVFFGGMGYSQRIDEKTGEPVAEELCVLDELLAFDLTTQQWDYIFDLVPHPSPSTPHSDPASTSQADTLRPAPRYAHLSSLSGDTLSIIGGQNLANQYVESINLFSLSQNRWIGAQRFRKQCGSYRSISIGAKCLYKDGEKAKCYPRAKDPLNNALASAEPDTLDTPGSSASVAHNNGVSSTQNGHVARKTGQVEQNPLPISCQPEPNLALPVYLYSNYNFTDVRRELQVLTMRGQTGLNAGSEASLTQQRARSDSNASQESAIDVEGPLTSSQAAAPSSSDPFVSIEDRSNQMGGVTLPPGLRFPTGALLGPYLLISGTYLANATQSFSIWALHLPTMVWSRIESGSALSTGSWNRALLWPGKNRLIVVGHKERDLVSDYNHRQTNWDHVVVLELEAWGIYQPPSSTLSEAAVQMGLDKLAASAPSAMASAQALARGVGSLDQTSADANASSTPATAGADGSLEGEMEALCLGGRGDFEIICSDGLRIGCDRAVLEARWPWFRSKMDEFRRKARRTLRIAYPAVTEQFGLGMIPEDVAEFLAEEEEDEESVDPLVVPSANQDETQGGKQKLRDPRFQPRHLQISEPSPVVLALLQFVYTLRICTALQRHPAVVCALMVLARTYNMEDLASWARHAAHVALADDLNPKTSSSSRHGDALSPSSSITHNIDSAENSGLELFRPAESLGLHPEERHRLAVCLYEAASLCGCEGLQIRALRVVMAIARWLQKHGAGPNTGGGSGAGLERQGQGRGDGPSRDRSGSTSHYGGAGGSNGAGSAYSSAGQMRAGSGSNYRAALGSILSTATWPLLQMPSPVPSMSRAGSDTASSHGPLTPNSIYQSFLDRRGDSFSSSTDVPCAPSSSSALAYLNNEVESLYGEPVHEFRKMPSSVQSFSSSRMEKYSMAMLSHETASRSTTAAPSTTVVPSTTVGSELDPMEVPTSTSTRKRFSLFGRNTTSNTPVIPEASTLEAPTRPGSSLGFDDNLMGEGFVKVYAPEQSQQTSSSSSLLDRRASASANVGANSSQLSSPLSTSDDWSSRFRLPRHSIATQSRDAPIASTVSSALNSPALSMDPKRRHLQAALSSAASSPASEQFPVNSYGPRSEQDVSRSASQHSLATDASATGASSLQRSDPGASHHIATPLAGIKISKDVSHLSPKEIAKLEKEERKRMEKAEKERKKAGKAEYKRLAAEAVFGPKGSSGPAPAPVSSDFAMYTAGTQAQLTGEASTSASSSRRSSEPSDSRSGTSTASPRTGSSLRTAYSPRSPAIVAPTKRGEWSVTTATTVSPWFSAPPPPMMGASGLKSMPKGNRSVGSLSGRSSVKTRLTS</sequence>
<dbReference type="EMBL" id="LT558119">
    <property type="protein sequence ID" value="SAM75319.1"/>
    <property type="molecule type" value="Genomic_DNA"/>
</dbReference>
<dbReference type="PANTHER" id="PTHR43503:SF2">
    <property type="entry name" value="NEGATIVE REGULATOR OF SPORULATION MDS3-RELATED"/>
    <property type="match status" value="1"/>
</dbReference>
<feature type="compositionally biased region" description="Low complexity" evidence="3">
    <location>
        <begin position="378"/>
        <end position="387"/>
    </location>
</feature>
<feature type="compositionally biased region" description="Polar residues" evidence="3">
    <location>
        <begin position="1355"/>
        <end position="1365"/>
    </location>
</feature>
<dbReference type="Gene3D" id="2.120.10.80">
    <property type="entry name" value="Kelch-type beta propeller"/>
    <property type="match status" value="1"/>
</dbReference>
<feature type="region of interest" description="Disordered" evidence="3">
    <location>
        <begin position="1181"/>
        <end position="1433"/>
    </location>
</feature>
<dbReference type="InterPro" id="IPR011333">
    <property type="entry name" value="SKP1/BTB/POZ_sf"/>
</dbReference>
<dbReference type="Gene3D" id="3.30.710.10">
    <property type="entry name" value="Potassium Channel Kv1.1, Chain A"/>
    <property type="match status" value="1"/>
</dbReference>
<dbReference type="Proteomes" id="UP000179920">
    <property type="component" value="Chromosome III"/>
</dbReference>
<dbReference type="PANTHER" id="PTHR43503">
    <property type="entry name" value="MCG48959-RELATED"/>
    <property type="match status" value="1"/>
</dbReference>
<evidence type="ECO:0000313" key="4">
    <source>
        <dbReference type="EMBL" id="SAM75319.1"/>
    </source>
</evidence>
<evidence type="ECO:0000256" key="2">
    <source>
        <dbReference type="ARBA" id="ARBA00022737"/>
    </source>
</evidence>
<feature type="region of interest" description="Disordered" evidence="3">
    <location>
        <begin position="921"/>
        <end position="944"/>
    </location>
</feature>
<feature type="compositionally biased region" description="Low complexity" evidence="3">
    <location>
        <begin position="1018"/>
        <end position="1035"/>
    </location>
</feature>
<feature type="region of interest" description="Disordered" evidence="3">
    <location>
        <begin position="347"/>
        <end position="394"/>
    </location>
</feature>
<dbReference type="Pfam" id="PF24681">
    <property type="entry name" value="Kelch_KLHDC2_KLHL20_DRC7"/>
    <property type="match status" value="1"/>
</dbReference>
<dbReference type="GO" id="GO:0005739">
    <property type="term" value="C:mitochondrion"/>
    <property type="evidence" value="ECO:0007669"/>
    <property type="project" value="TreeGrafter"/>
</dbReference>
<feature type="compositionally biased region" description="Polar residues" evidence="3">
    <location>
        <begin position="347"/>
        <end position="368"/>
    </location>
</feature>
<dbReference type="SUPFAM" id="SSF117281">
    <property type="entry name" value="Kelch motif"/>
    <property type="match status" value="1"/>
</dbReference>
<feature type="compositionally biased region" description="Polar residues" evidence="3">
    <location>
        <begin position="1213"/>
        <end position="1235"/>
    </location>
</feature>
<feature type="compositionally biased region" description="Polar residues" evidence="3">
    <location>
        <begin position="1322"/>
        <end position="1332"/>
    </location>
</feature>
<feature type="compositionally biased region" description="Polar residues" evidence="3">
    <location>
        <begin position="926"/>
        <end position="944"/>
    </location>
</feature>